<dbReference type="PANTHER" id="PTHR10569">
    <property type="entry name" value="GLYCOGEN DEBRANCHING ENZYME"/>
    <property type="match status" value="1"/>
</dbReference>
<dbReference type="Proteomes" id="UP000271098">
    <property type="component" value="Unassembled WGS sequence"/>
</dbReference>
<dbReference type="InterPro" id="IPR016024">
    <property type="entry name" value="ARM-type_fold"/>
</dbReference>
<accession>A0A183E542</accession>
<dbReference type="WBParaSite" id="GPUH_0001610501-mRNA-1">
    <property type="protein sequence ID" value="GPUH_0001610501-mRNA-1"/>
    <property type="gene ID" value="GPUH_0001610501"/>
</dbReference>
<protein>
    <submittedName>
        <fullName evidence="5">BLM10_mid domain-containing protein</fullName>
    </submittedName>
</protein>
<evidence type="ECO:0000259" key="2">
    <source>
        <dbReference type="Pfam" id="PF14702"/>
    </source>
</evidence>
<evidence type="ECO:0000313" key="3">
    <source>
        <dbReference type="EMBL" id="VDN27219.1"/>
    </source>
</evidence>
<dbReference type="EMBL" id="UYRT01083280">
    <property type="protein sequence ID" value="VDN27219.1"/>
    <property type="molecule type" value="Genomic_DNA"/>
</dbReference>
<dbReference type="InterPro" id="IPR010401">
    <property type="entry name" value="AGL/Gdb1"/>
</dbReference>
<name>A0A183E542_9BILA</name>
<feature type="domain" description="Glycogen debranching enzyme C-terminal" evidence="1">
    <location>
        <begin position="209"/>
        <end position="257"/>
    </location>
</feature>
<dbReference type="GO" id="GO:0004135">
    <property type="term" value="F:amylo-alpha-1,6-glucosidase activity"/>
    <property type="evidence" value="ECO:0007669"/>
    <property type="project" value="InterPro"/>
</dbReference>
<dbReference type="GO" id="GO:0004134">
    <property type="term" value="F:4-alpha-glucanotransferase activity"/>
    <property type="evidence" value="ECO:0007669"/>
    <property type="project" value="InterPro"/>
</dbReference>
<feature type="domain" description="Glycogen debranching enzyme central" evidence="2">
    <location>
        <begin position="11"/>
        <end position="47"/>
    </location>
</feature>
<proteinExistence type="predicted"/>
<evidence type="ECO:0000313" key="5">
    <source>
        <dbReference type="WBParaSite" id="GPUH_0001610501-mRNA-1"/>
    </source>
</evidence>
<sequence length="258" mass="29903">MFPTHVRAKSGLLPYINNIRFYNDLGHPICRNLRSGLWLPHFLAQRIKHRTFNLSVLSRFIEVLFKPLDDVPYDLRPCYFEALFSLLHETTVEQLMNKLNPNLRSGLWLPRFLAQRIKHRTFRLSVLSRFIEVLFKPLEDVPYDLRPCYFEALFSLLHETTVEQLMNKLNPAFNRASVFVKTLALSSVALLGAVQSAKLALLPETYKFEDKLPTSLAAGLPHFSVGIWRNWGRDTFIALPGCCLITGRFFEARYFLLS</sequence>
<dbReference type="SUPFAM" id="SSF48371">
    <property type="entry name" value="ARM repeat"/>
    <property type="match status" value="1"/>
</dbReference>
<dbReference type="GO" id="GO:0005980">
    <property type="term" value="P:glycogen catabolic process"/>
    <property type="evidence" value="ECO:0007669"/>
    <property type="project" value="InterPro"/>
</dbReference>
<dbReference type="Pfam" id="PF14702">
    <property type="entry name" value="hGDE_central"/>
    <property type="match status" value="1"/>
</dbReference>
<dbReference type="OrthoDB" id="5872962at2759"/>
<reference evidence="5" key="1">
    <citation type="submission" date="2016-06" db="UniProtKB">
        <authorList>
            <consortium name="WormBaseParasite"/>
        </authorList>
    </citation>
    <scope>IDENTIFICATION</scope>
</reference>
<keyword evidence="4" id="KW-1185">Reference proteome</keyword>
<organism evidence="5">
    <name type="scientific">Gongylonema pulchrum</name>
    <dbReference type="NCBI Taxonomy" id="637853"/>
    <lineage>
        <taxon>Eukaryota</taxon>
        <taxon>Metazoa</taxon>
        <taxon>Ecdysozoa</taxon>
        <taxon>Nematoda</taxon>
        <taxon>Chromadorea</taxon>
        <taxon>Rhabditida</taxon>
        <taxon>Spirurina</taxon>
        <taxon>Spiruromorpha</taxon>
        <taxon>Spiruroidea</taxon>
        <taxon>Gongylonematidae</taxon>
        <taxon>Gongylonema</taxon>
    </lineage>
</organism>
<dbReference type="InterPro" id="IPR032788">
    <property type="entry name" value="AGL_central"/>
</dbReference>
<dbReference type="AlphaFoldDB" id="A0A183E542"/>
<evidence type="ECO:0000259" key="1">
    <source>
        <dbReference type="Pfam" id="PF06202"/>
    </source>
</evidence>
<evidence type="ECO:0000313" key="4">
    <source>
        <dbReference type="Proteomes" id="UP000271098"/>
    </source>
</evidence>
<dbReference type="PANTHER" id="PTHR10569:SF2">
    <property type="entry name" value="GLYCOGEN DEBRANCHING ENZYME"/>
    <property type="match status" value="1"/>
</dbReference>
<reference evidence="3 4" key="2">
    <citation type="submission" date="2018-11" db="EMBL/GenBank/DDBJ databases">
        <authorList>
            <consortium name="Pathogen Informatics"/>
        </authorList>
    </citation>
    <scope>NUCLEOTIDE SEQUENCE [LARGE SCALE GENOMIC DNA]</scope>
</reference>
<dbReference type="Pfam" id="PF06202">
    <property type="entry name" value="GDE_C"/>
    <property type="match status" value="1"/>
</dbReference>
<gene>
    <name evidence="3" type="ORF">GPUH_LOCUS16083</name>
</gene>
<dbReference type="InterPro" id="IPR032790">
    <property type="entry name" value="GDE_C"/>
</dbReference>